<dbReference type="InterPro" id="IPR002252">
    <property type="entry name" value="Glyco_hydro_36"/>
</dbReference>
<comment type="caution">
    <text evidence="3">The sequence shown here is derived from an EMBL/GenBank/DDBJ whole genome shotgun (WGS) entry which is preliminary data.</text>
</comment>
<sequence length="681" mass="76556">MSCRTVAAFLVCLVVVACRETPLSWQHGNLQVSVDDNLHVAVQSADAQSKPLTTGTAATEYLVTATDTLRDFRIDKKESVAFSDKIGAGTRWVIQGVADTTGHTIRKIVTLRVYSDFPDLMLLQAAYVNEADKPVSIRQWVNHHYTLLPVQDTVVGWSFQGESTGERRDWVLPLKPGFYQRNYMGMNNSDYGGGIPITDVWHADQGLAVGHVELAPRLVALPVSVDAAGKTTVEISKTYDQPYSLAPGDTLHTDETFVLIHHGDYYTALKQYGALLQARGLTFPEPEEGAFEASWCAWGYMREVTLDEIRGTFPKVKSLGIKWVTIDDGFQQAEGDWHVNTNKFPGGDAQMKALVDEIHAQGMKAMLWWAPLAADSSSKLMQAQPDLRLINAEGKPQQITWWDAWYLSPGYTGTLKHTKETVDLFMRQWGFDGLKMDGQHMNAVPPDYNTHLGGTEPEQAVRDLPQFFHTIWKEAKQINPHALIQNCPCGTCMSVFNMPYMNQAVASDPLNSWQVRLKGRAYKALIGKTAYFGDHVELSDGRKDFASSFGIGAVLGTKFTWPKENPAVTEDNLLTPEKEQLWKKWFMLYHRKMLSKEPYRGELYTLGYDLPETHVVQKGDTLHYAFYSDQWNGAVELRGLEDKIYTVRDYVNNVTLGEVSRASPKLAVTFTQHLLLEAYPR</sequence>
<dbReference type="InterPro" id="IPR017853">
    <property type="entry name" value="GH"/>
</dbReference>
<dbReference type="Pfam" id="PF02065">
    <property type="entry name" value="Melibiase"/>
    <property type="match status" value="1"/>
</dbReference>
<evidence type="ECO:0000256" key="2">
    <source>
        <dbReference type="ARBA" id="ARBA00023295"/>
    </source>
</evidence>
<dbReference type="SUPFAM" id="SSF51445">
    <property type="entry name" value="(Trans)glycosidases"/>
    <property type="match status" value="1"/>
</dbReference>
<organism evidence="3 4">
    <name type="scientific">Dawidia cretensis</name>
    <dbReference type="NCBI Taxonomy" id="2782350"/>
    <lineage>
        <taxon>Bacteria</taxon>
        <taxon>Pseudomonadati</taxon>
        <taxon>Bacteroidota</taxon>
        <taxon>Cytophagia</taxon>
        <taxon>Cytophagales</taxon>
        <taxon>Chryseotaleaceae</taxon>
        <taxon>Dawidia</taxon>
    </lineage>
</organism>
<dbReference type="InterPro" id="IPR013785">
    <property type="entry name" value="Aldolase_TIM"/>
</dbReference>
<dbReference type="Proteomes" id="UP001319080">
    <property type="component" value="Unassembled WGS sequence"/>
</dbReference>
<keyword evidence="1" id="KW-0378">Hydrolase</keyword>
<name>A0AAP2E0J9_9BACT</name>
<accession>A0AAP2E0J9</accession>
<dbReference type="PANTHER" id="PTHR43053:SF3">
    <property type="entry name" value="ALPHA-GALACTOSIDASE C-RELATED"/>
    <property type="match status" value="1"/>
</dbReference>
<dbReference type="AlphaFoldDB" id="A0AAP2E0J9"/>
<reference evidence="3 4" key="1">
    <citation type="submission" date="2021-05" db="EMBL/GenBank/DDBJ databases">
        <title>A Polyphasic approach of four new species of the genus Ohtaekwangia: Ohtaekwangia histidinii sp. nov., Ohtaekwangia cretensis sp. nov., Ohtaekwangia indiensis sp. nov., Ohtaekwangia reichenbachii sp. nov. from diverse environment.</title>
        <authorList>
            <person name="Octaviana S."/>
        </authorList>
    </citation>
    <scope>NUCLEOTIDE SEQUENCE [LARGE SCALE GENOMIC DNA]</scope>
    <source>
        <strain evidence="3 4">PWU5</strain>
    </source>
</reference>
<keyword evidence="4" id="KW-1185">Reference proteome</keyword>
<dbReference type="Gene3D" id="3.20.20.70">
    <property type="entry name" value="Aldolase class I"/>
    <property type="match status" value="1"/>
</dbReference>
<dbReference type="PANTHER" id="PTHR43053">
    <property type="entry name" value="GLYCOSIDASE FAMILY 31"/>
    <property type="match status" value="1"/>
</dbReference>
<evidence type="ECO:0000256" key="1">
    <source>
        <dbReference type="ARBA" id="ARBA00022801"/>
    </source>
</evidence>
<evidence type="ECO:0000313" key="4">
    <source>
        <dbReference type="Proteomes" id="UP001319080"/>
    </source>
</evidence>
<dbReference type="RefSeq" id="WP_254084997.1">
    <property type="nucleotide sequence ID" value="NZ_JAHESE010000013.1"/>
</dbReference>
<gene>
    <name evidence="3" type="ORF">KK062_14335</name>
</gene>
<dbReference type="GO" id="GO:0004557">
    <property type="term" value="F:alpha-galactosidase activity"/>
    <property type="evidence" value="ECO:0007669"/>
    <property type="project" value="InterPro"/>
</dbReference>
<keyword evidence="2" id="KW-0326">Glycosidase</keyword>
<dbReference type="CDD" id="cd14791">
    <property type="entry name" value="GH36"/>
    <property type="match status" value="1"/>
</dbReference>
<proteinExistence type="predicted"/>
<dbReference type="PROSITE" id="PS51257">
    <property type="entry name" value="PROKAR_LIPOPROTEIN"/>
    <property type="match status" value="1"/>
</dbReference>
<dbReference type="EMBL" id="JAHESE010000013">
    <property type="protein sequence ID" value="MBT1709417.1"/>
    <property type="molecule type" value="Genomic_DNA"/>
</dbReference>
<evidence type="ECO:0000313" key="3">
    <source>
        <dbReference type="EMBL" id="MBT1709417.1"/>
    </source>
</evidence>
<dbReference type="InterPro" id="IPR050985">
    <property type="entry name" value="Alpha-glycosidase_related"/>
</dbReference>
<protein>
    <submittedName>
        <fullName evidence="3">Alpha-galactosidase</fullName>
    </submittedName>
</protein>
<dbReference type="GO" id="GO:0016052">
    <property type="term" value="P:carbohydrate catabolic process"/>
    <property type="evidence" value="ECO:0007669"/>
    <property type="project" value="InterPro"/>
</dbReference>